<gene>
    <name evidence="4" type="ORF">FE257_005861</name>
</gene>
<dbReference type="SUPFAM" id="SSF51735">
    <property type="entry name" value="NAD(P)-binding Rossmann-fold domains"/>
    <property type="match status" value="1"/>
</dbReference>
<evidence type="ECO:0000256" key="2">
    <source>
        <dbReference type="ARBA" id="ARBA00022857"/>
    </source>
</evidence>
<evidence type="ECO:0000313" key="5">
    <source>
        <dbReference type="Proteomes" id="UP001194746"/>
    </source>
</evidence>
<dbReference type="Gene3D" id="3.40.50.720">
    <property type="entry name" value="NAD(P)-binding Rossmann-like Domain"/>
    <property type="match status" value="1"/>
</dbReference>
<dbReference type="AlphaFoldDB" id="A0AAD4GV68"/>
<keyword evidence="5" id="KW-1185">Reference proteome</keyword>
<evidence type="ECO:0000313" key="4">
    <source>
        <dbReference type="EMBL" id="KAF9890456.1"/>
    </source>
</evidence>
<dbReference type="EMBL" id="VCAU01000026">
    <property type="protein sequence ID" value="KAF9890456.1"/>
    <property type="molecule type" value="Genomic_DNA"/>
</dbReference>
<accession>A0AAD4GV68</accession>
<reference evidence="4" key="2">
    <citation type="submission" date="2020-02" db="EMBL/GenBank/DDBJ databases">
        <authorList>
            <person name="Gilchrist C.L.M."/>
            <person name="Chooi Y.-H."/>
        </authorList>
    </citation>
    <scope>NUCLEOTIDE SEQUENCE</scope>
    <source>
        <strain evidence="4">MST-FP2251</strain>
    </source>
</reference>
<evidence type="ECO:0000256" key="1">
    <source>
        <dbReference type="ARBA" id="ARBA00006484"/>
    </source>
</evidence>
<keyword evidence="3" id="KW-0560">Oxidoreductase</keyword>
<dbReference type="GO" id="GO:0016491">
    <property type="term" value="F:oxidoreductase activity"/>
    <property type="evidence" value="ECO:0007669"/>
    <property type="project" value="UniProtKB-KW"/>
</dbReference>
<dbReference type="Pfam" id="PF00106">
    <property type="entry name" value="adh_short"/>
    <property type="match status" value="1"/>
</dbReference>
<dbReference type="PANTHER" id="PTHR24320:SF282">
    <property type="entry name" value="WW DOMAIN-CONTAINING OXIDOREDUCTASE"/>
    <property type="match status" value="1"/>
</dbReference>
<dbReference type="InterPro" id="IPR036291">
    <property type="entry name" value="NAD(P)-bd_dom_sf"/>
</dbReference>
<comment type="similarity">
    <text evidence="1">Belongs to the short-chain dehydrogenases/reductases (SDR) family.</text>
</comment>
<evidence type="ECO:0000256" key="3">
    <source>
        <dbReference type="ARBA" id="ARBA00023002"/>
    </source>
</evidence>
<dbReference type="InterPro" id="IPR002347">
    <property type="entry name" value="SDR_fam"/>
</dbReference>
<reference evidence="4" key="1">
    <citation type="journal article" date="2019" name="Beilstein J. Org. Chem.">
        <title>Nanangenines: drimane sesquiterpenoids as the dominant metabolite cohort of a novel Australian fungus, Aspergillus nanangensis.</title>
        <authorList>
            <person name="Lacey H.J."/>
            <person name="Gilchrist C.L.M."/>
            <person name="Crombie A."/>
            <person name="Kalaitzis J.A."/>
            <person name="Vuong D."/>
            <person name="Rutledge P.J."/>
            <person name="Turner P."/>
            <person name="Pitt J.I."/>
            <person name="Lacey E."/>
            <person name="Chooi Y.H."/>
            <person name="Piggott A.M."/>
        </authorList>
    </citation>
    <scope>NUCLEOTIDE SEQUENCE</scope>
    <source>
        <strain evidence="4">MST-FP2251</strain>
    </source>
</reference>
<sequence>MAFNPTHDIPPLTNKVILVTGGNEGLGKQTVLQLAQHSPANIYLAARNPSKAEAALKEIQAKAGANNCAPITLLSLDLSSLESVKKAADIIKTQESRLDILIANAGVMGALGTTQDGYEMQFGVNHMGHALLIQLLLPLMQQTAKIEGVKPGETRCVILASEAEKFAPKKVPYPFEKLRMTACGELGTFTRYGISKLANVHYAAQLAKRYPEAETGIRVVSVHPGGVVTNLGDLMKGWPRTQGIIRKIAAVALGLVPVEQGAWGQLWAATWPVGKNKTAGLGEPKSGVFYYPVGLEGKGTKMAYDEGLANELWEWTEKELESHYT</sequence>
<dbReference type="Proteomes" id="UP001194746">
    <property type="component" value="Unassembled WGS sequence"/>
</dbReference>
<protein>
    <recommendedName>
        <fullName evidence="6">NAD(P)-binding protein</fullName>
    </recommendedName>
</protein>
<proteinExistence type="inferred from homology"/>
<comment type="caution">
    <text evidence="4">The sequence shown here is derived from an EMBL/GenBank/DDBJ whole genome shotgun (WGS) entry which is preliminary data.</text>
</comment>
<name>A0AAD4GV68_ASPNN</name>
<organism evidence="4 5">
    <name type="scientific">Aspergillus nanangensis</name>
    <dbReference type="NCBI Taxonomy" id="2582783"/>
    <lineage>
        <taxon>Eukaryota</taxon>
        <taxon>Fungi</taxon>
        <taxon>Dikarya</taxon>
        <taxon>Ascomycota</taxon>
        <taxon>Pezizomycotina</taxon>
        <taxon>Eurotiomycetes</taxon>
        <taxon>Eurotiomycetidae</taxon>
        <taxon>Eurotiales</taxon>
        <taxon>Aspergillaceae</taxon>
        <taxon>Aspergillus</taxon>
        <taxon>Aspergillus subgen. Circumdati</taxon>
    </lineage>
</organism>
<dbReference type="PRINTS" id="PR00081">
    <property type="entry name" value="GDHRDH"/>
</dbReference>
<keyword evidence="2" id="KW-0521">NADP</keyword>
<dbReference type="PANTHER" id="PTHR24320">
    <property type="entry name" value="RETINOL DEHYDROGENASE"/>
    <property type="match status" value="1"/>
</dbReference>
<evidence type="ECO:0008006" key="6">
    <source>
        <dbReference type="Google" id="ProtNLM"/>
    </source>
</evidence>